<evidence type="ECO:0000313" key="9">
    <source>
        <dbReference type="EMBL" id="HIU22842.1"/>
    </source>
</evidence>
<keyword evidence="6 8" id="KW-1133">Transmembrane helix</keyword>
<feature type="transmembrane region" description="Helical" evidence="8">
    <location>
        <begin position="90"/>
        <end position="107"/>
    </location>
</feature>
<keyword evidence="5" id="KW-0133">Cell shape</keyword>
<dbReference type="EMBL" id="DVML01000025">
    <property type="protein sequence ID" value="HIU22842.1"/>
    <property type="molecule type" value="Genomic_DNA"/>
</dbReference>
<dbReference type="Proteomes" id="UP000824087">
    <property type="component" value="Unassembled WGS sequence"/>
</dbReference>
<keyword evidence="4 8" id="KW-0812">Transmembrane</keyword>
<evidence type="ECO:0000256" key="7">
    <source>
        <dbReference type="ARBA" id="ARBA00023136"/>
    </source>
</evidence>
<dbReference type="InterPro" id="IPR007227">
    <property type="entry name" value="Cell_shape_determining_MreD"/>
</dbReference>
<keyword evidence="3" id="KW-1003">Cell membrane</keyword>
<evidence type="ECO:0000256" key="1">
    <source>
        <dbReference type="ARBA" id="ARBA00004651"/>
    </source>
</evidence>
<keyword evidence="7 8" id="KW-0472">Membrane</keyword>
<dbReference type="AlphaFoldDB" id="A0A9D1HVK5"/>
<comment type="subcellular location">
    <subcellularLocation>
        <location evidence="1">Cell membrane</location>
        <topology evidence="1">Multi-pass membrane protein</topology>
    </subcellularLocation>
</comment>
<organism evidence="9 10">
    <name type="scientific">Candidatus Fimihabitans intestinipullorum</name>
    <dbReference type="NCBI Taxonomy" id="2840820"/>
    <lineage>
        <taxon>Bacteria</taxon>
        <taxon>Bacillati</taxon>
        <taxon>Mycoplasmatota</taxon>
        <taxon>Mycoplasmatota incertae sedis</taxon>
        <taxon>Candidatus Fimihabitans</taxon>
    </lineage>
</organism>
<reference evidence="9" key="1">
    <citation type="submission" date="2020-10" db="EMBL/GenBank/DDBJ databases">
        <authorList>
            <person name="Gilroy R."/>
        </authorList>
    </citation>
    <scope>NUCLEOTIDE SEQUENCE</scope>
    <source>
        <strain evidence="9">CHK197-8231</strain>
    </source>
</reference>
<proteinExistence type="inferred from homology"/>
<dbReference type="GO" id="GO:0005886">
    <property type="term" value="C:plasma membrane"/>
    <property type="evidence" value="ECO:0007669"/>
    <property type="project" value="UniProtKB-SubCell"/>
</dbReference>
<reference evidence="9" key="2">
    <citation type="journal article" date="2021" name="PeerJ">
        <title>Extensive microbial diversity within the chicken gut microbiome revealed by metagenomics and culture.</title>
        <authorList>
            <person name="Gilroy R."/>
            <person name="Ravi A."/>
            <person name="Getino M."/>
            <person name="Pursley I."/>
            <person name="Horton D.L."/>
            <person name="Alikhan N.F."/>
            <person name="Baker D."/>
            <person name="Gharbi K."/>
            <person name="Hall N."/>
            <person name="Watson M."/>
            <person name="Adriaenssens E.M."/>
            <person name="Foster-Nyarko E."/>
            <person name="Jarju S."/>
            <person name="Secka A."/>
            <person name="Antonio M."/>
            <person name="Oren A."/>
            <person name="Chaudhuri R.R."/>
            <person name="La Ragione R."/>
            <person name="Hildebrand F."/>
            <person name="Pallen M.J."/>
        </authorList>
    </citation>
    <scope>NUCLEOTIDE SEQUENCE</scope>
    <source>
        <strain evidence="9">CHK197-8231</strain>
    </source>
</reference>
<evidence type="ECO:0000256" key="6">
    <source>
        <dbReference type="ARBA" id="ARBA00022989"/>
    </source>
</evidence>
<evidence type="ECO:0000256" key="5">
    <source>
        <dbReference type="ARBA" id="ARBA00022960"/>
    </source>
</evidence>
<comment type="caution">
    <text evidence="9">The sequence shown here is derived from an EMBL/GenBank/DDBJ whole genome shotgun (WGS) entry which is preliminary data.</text>
</comment>
<evidence type="ECO:0000256" key="2">
    <source>
        <dbReference type="ARBA" id="ARBA00007776"/>
    </source>
</evidence>
<gene>
    <name evidence="9" type="primary">mreD</name>
    <name evidence="9" type="ORF">IAD49_04605</name>
</gene>
<evidence type="ECO:0000256" key="3">
    <source>
        <dbReference type="ARBA" id="ARBA00022475"/>
    </source>
</evidence>
<comment type="similarity">
    <text evidence="2">Belongs to the MreD family.</text>
</comment>
<accession>A0A9D1HVK5</accession>
<evidence type="ECO:0000256" key="4">
    <source>
        <dbReference type="ARBA" id="ARBA00022692"/>
    </source>
</evidence>
<feature type="transmembrane region" description="Helical" evidence="8">
    <location>
        <begin position="138"/>
        <end position="156"/>
    </location>
</feature>
<name>A0A9D1HVK5_9BACT</name>
<feature type="transmembrane region" description="Helical" evidence="8">
    <location>
        <begin position="28"/>
        <end position="44"/>
    </location>
</feature>
<evidence type="ECO:0000313" key="10">
    <source>
        <dbReference type="Proteomes" id="UP000824087"/>
    </source>
</evidence>
<feature type="transmembrane region" description="Helical" evidence="8">
    <location>
        <begin position="56"/>
        <end position="84"/>
    </location>
</feature>
<protein>
    <submittedName>
        <fullName evidence="9">Rod shape-determining protein MreD</fullName>
    </submittedName>
</protein>
<dbReference type="GO" id="GO:0008360">
    <property type="term" value="P:regulation of cell shape"/>
    <property type="evidence" value="ECO:0007669"/>
    <property type="project" value="UniProtKB-KW"/>
</dbReference>
<evidence type="ECO:0000256" key="8">
    <source>
        <dbReference type="SAM" id="Phobius"/>
    </source>
</evidence>
<dbReference type="NCBIfam" id="TIGR03426">
    <property type="entry name" value="shape_MreD"/>
    <property type="match status" value="1"/>
</dbReference>
<dbReference type="Pfam" id="PF04093">
    <property type="entry name" value="MreD"/>
    <property type="match status" value="1"/>
</dbReference>
<sequence length="165" mass="18905">MLVAITLIVSFCLDGIVSNFIPIHSQLLIPLLTLMSLLIIYPYFNHHEDDYLKVAGVLGLCYDIVFTDTVFLHCVLFLLVALFIRLLNEWFSNNIVSIGFMVVLVIAFDRILEYSILSLVGFFAFDGMYLLQGIYSSILLNVIYAILLYVVTDKISRKFHIRKID</sequence>